<dbReference type="InterPro" id="IPR011010">
    <property type="entry name" value="DNA_brk_join_enz"/>
</dbReference>
<dbReference type="RefSeq" id="WP_205358300.1">
    <property type="nucleotide sequence ID" value="NZ_JADKYB010000009.1"/>
</dbReference>
<dbReference type="InterPro" id="IPR002104">
    <property type="entry name" value="Integrase_catalytic"/>
</dbReference>
<dbReference type="Proteomes" id="UP000749040">
    <property type="component" value="Unassembled WGS sequence"/>
</dbReference>
<dbReference type="SUPFAM" id="SSF56349">
    <property type="entry name" value="DNA breaking-rejoining enzymes"/>
    <property type="match status" value="1"/>
</dbReference>
<keyword evidence="3" id="KW-1185">Reference proteome</keyword>
<feature type="domain" description="Tyr recombinase" evidence="1">
    <location>
        <begin position="126"/>
        <end position="253"/>
    </location>
</feature>
<gene>
    <name evidence="2" type="ORF">ITX44_18070</name>
</gene>
<dbReference type="PROSITE" id="PS51898">
    <property type="entry name" value="TYR_RECOMBINASE"/>
    <property type="match status" value="1"/>
</dbReference>
<organism evidence="2 3">
    <name type="scientific">Actinacidiphila acididurans</name>
    <dbReference type="NCBI Taxonomy" id="2784346"/>
    <lineage>
        <taxon>Bacteria</taxon>
        <taxon>Bacillati</taxon>
        <taxon>Actinomycetota</taxon>
        <taxon>Actinomycetes</taxon>
        <taxon>Kitasatosporales</taxon>
        <taxon>Streptomycetaceae</taxon>
        <taxon>Actinacidiphila</taxon>
    </lineage>
</organism>
<accession>A0ABS2TSV9</accession>
<comment type="caution">
    <text evidence="2">The sequence shown here is derived from an EMBL/GenBank/DDBJ whole genome shotgun (WGS) entry which is preliminary data.</text>
</comment>
<name>A0ABS2TSV9_9ACTN</name>
<protein>
    <recommendedName>
        <fullName evidence="1">Tyr recombinase domain-containing protein</fullName>
    </recommendedName>
</protein>
<evidence type="ECO:0000313" key="3">
    <source>
        <dbReference type="Proteomes" id="UP000749040"/>
    </source>
</evidence>
<proteinExistence type="predicted"/>
<dbReference type="EMBL" id="JADKYB010000009">
    <property type="protein sequence ID" value="MBM9506424.1"/>
    <property type="molecule type" value="Genomic_DNA"/>
</dbReference>
<sequence>MTRPVEYAVAVDRYLTAAGLAEGSRRIYRVALTTWAWALVDRRPPLGHERRNAAPPVAPLALLDAPDAGARLRDAFAVRSQAVGPRTANRELSALVGAVRWWRAQGWLASDPTYGLRPLPVTKPAASASPLGAEQVRAVLELAAPLREQALWHLLHESGAAIERVLALDVDDLDLPRRRTRARRDPALRWAQGSARLLPLLTLGRIDGPLFATSRGRLSYRRAAETFTAATRPLDPAGRGWTLRQLHTGAGLR</sequence>
<evidence type="ECO:0000313" key="2">
    <source>
        <dbReference type="EMBL" id="MBM9506424.1"/>
    </source>
</evidence>
<evidence type="ECO:0000259" key="1">
    <source>
        <dbReference type="PROSITE" id="PS51898"/>
    </source>
</evidence>
<reference evidence="2 3" key="1">
    <citation type="submission" date="2021-01" db="EMBL/GenBank/DDBJ databases">
        <title>Streptomyces acididurans sp. nov., isolated from a peat swamp forest soil.</title>
        <authorList>
            <person name="Chantavorakit T."/>
            <person name="Duangmal K."/>
        </authorList>
    </citation>
    <scope>NUCLEOTIDE SEQUENCE [LARGE SCALE GENOMIC DNA]</scope>
    <source>
        <strain evidence="2 3">KK5PA1</strain>
    </source>
</reference>